<protein>
    <submittedName>
        <fullName evidence="2">Uncharacterized protein</fullName>
    </submittedName>
</protein>
<evidence type="ECO:0000256" key="1">
    <source>
        <dbReference type="SAM" id="MobiDB-lite"/>
    </source>
</evidence>
<accession>A0A8H7XML1</accession>
<proteinExistence type="predicted"/>
<evidence type="ECO:0000313" key="2">
    <source>
        <dbReference type="EMBL" id="KAG5164350.1"/>
    </source>
</evidence>
<name>A0A8H7XML1_PSICU</name>
<organism evidence="2">
    <name type="scientific">Psilocybe cubensis</name>
    <name type="common">Psychedelic mushroom</name>
    <name type="synonym">Stropharia cubensis</name>
    <dbReference type="NCBI Taxonomy" id="181762"/>
    <lineage>
        <taxon>Eukaryota</taxon>
        <taxon>Fungi</taxon>
        <taxon>Dikarya</taxon>
        <taxon>Basidiomycota</taxon>
        <taxon>Agaricomycotina</taxon>
        <taxon>Agaricomycetes</taxon>
        <taxon>Agaricomycetidae</taxon>
        <taxon>Agaricales</taxon>
        <taxon>Agaricineae</taxon>
        <taxon>Strophariaceae</taxon>
        <taxon>Psilocybe</taxon>
    </lineage>
</organism>
<feature type="compositionally biased region" description="Polar residues" evidence="1">
    <location>
        <begin position="337"/>
        <end position="349"/>
    </location>
</feature>
<dbReference type="OrthoDB" id="2950083at2759"/>
<gene>
    <name evidence="2" type="ORF">JR316_010856</name>
</gene>
<dbReference type="AlphaFoldDB" id="A0A8H7XML1"/>
<dbReference type="EMBL" id="JAFIQS010000012">
    <property type="protein sequence ID" value="KAG5164350.1"/>
    <property type="molecule type" value="Genomic_DNA"/>
</dbReference>
<feature type="region of interest" description="Disordered" evidence="1">
    <location>
        <begin position="322"/>
        <end position="349"/>
    </location>
</feature>
<reference evidence="2" key="1">
    <citation type="submission" date="2021-02" db="EMBL/GenBank/DDBJ databases">
        <title>Psilocybe cubensis genome.</title>
        <authorList>
            <person name="Mckernan K.J."/>
            <person name="Crawford S."/>
            <person name="Trippe A."/>
            <person name="Kane L.T."/>
            <person name="Mclaughlin S."/>
        </authorList>
    </citation>
    <scope>NUCLEOTIDE SEQUENCE [LARGE SCALE GENOMIC DNA]</scope>
    <source>
        <strain evidence="2">MGC-MH-2018</strain>
    </source>
</reference>
<comment type="caution">
    <text evidence="2">The sequence shown here is derived from an EMBL/GenBank/DDBJ whole genome shotgun (WGS) entry which is preliminary data.</text>
</comment>
<sequence>MSTTWYLPYRGLPPEIIIEIIGKLINDYRALYYVGFCNKFMYDLSVRLLYRKMHSFLATQSVDYKTDARTKRIAIRAMRSLLNNLHLGVYVHEYTIEDPPPQLGQSAVPIEGLRRGLYAMVNLKHLTIETFNARERWKLLFDLDHPRYGLTLNSDHSIDWSASLNVPFHLETFTCRGYEAHTHCTISQADLNSFLKTQPGLRKIDIQLDEASWERRISQKTGGVDRKPLQIFPSASTCCPELEWVVGDRAAIESLLPGRKVRVVQWKHCRNDSGGSIHHLAKELALVEVLALPDSGIRGIDPPVVQMAPYMQDLKYLEVSNKTSVSHRNRDPKFRQSKQASTNGSSSSQ</sequence>